<keyword evidence="4" id="KW-1185">Reference proteome</keyword>
<sequence length="94" mass="10452">MSTTTIRLPEDLKARVAKAAEAAGTTSHNFILEAIAEKAALAEQRAEFHALADQRYAQFLDSGESIPWEEARTYLMQRIAGKPAKRPLARKQAR</sequence>
<keyword evidence="1" id="KW-1277">Toxin-antitoxin system</keyword>
<organism evidence="3 4">
    <name type="scientific">Luteimonas rhizosphaericola</name>
    <dbReference type="NCBI Taxonomy" id="3042024"/>
    <lineage>
        <taxon>Bacteria</taxon>
        <taxon>Pseudomonadati</taxon>
        <taxon>Pseudomonadota</taxon>
        <taxon>Gammaproteobacteria</taxon>
        <taxon>Lysobacterales</taxon>
        <taxon>Lysobacteraceae</taxon>
        <taxon>Luteimonas</taxon>
    </lineage>
</organism>
<accession>A0ABT6JHR0</accession>
<evidence type="ECO:0000256" key="2">
    <source>
        <dbReference type="ARBA" id="ARBA00049988"/>
    </source>
</evidence>
<dbReference type="EMBL" id="JARXRN010000021">
    <property type="protein sequence ID" value="MDH5830207.1"/>
    <property type="molecule type" value="Genomic_DNA"/>
</dbReference>
<dbReference type="RefSeq" id="WP_280600765.1">
    <property type="nucleotide sequence ID" value="NZ_JARXRN010000021.1"/>
</dbReference>
<dbReference type="SUPFAM" id="SSF47598">
    <property type="entry name" value="Ribbon-helix-helix"/>
    <property type="match status" value="1"/>
</dbReference>
<protein>
    <submittedName>
        <fullName evidence="3">DUF1778 domain-containing protein</fullName>
    </submittedName>
</protein>
<evidence type="ECO:0000313" key="4">
    <source>
        <dbReference type="Proteomes" id="UP001156831"/>
    </source>
</evidence>
<proteinExistence type="inferred from homology"/>
<evidence type="ECO:0000256" key="1">
    <source>
        <dbReference type="ARBA" id="ARBA00022649"/>
    </source>
</evidence>
<dbReference type="Gene3D" id="1.20.5.780">
    <property type="entry name" value="Single helix bin"/>
    <property type="match status" value="1"/>
</dbReference>
<dbReference type="Proteomes" id="UP001156831">
    <property type="component" value="Unassembled WGS sequence"/>
</dbReference>
<evidence type="ECO:0000313" key="3">
    <source>
        <dbReference type="EMBL" id="MDH5830207.1"/>
    </source>
</evidence>
<gene>
    <name evidence="3" type="ORF">QFW80_06705</name>
</gene>
<dbReference type="InterPro" id="IPR014795">
    <property type="entry name" value="TacA_1-like"/>
</dbReference>
<dbReference type="InterPro" id="IPR010985">
    <property type="entry name" value="Ribbon_hlx_hlx"/>
</dbReference>
<name>A0ABT6JHR0_9GAMM</name>
<comment type="similarity">
    <text evidence="2">Belongs to the TacA antitoxin family.</text>
</comment>
<reference evidence="3 4" key="1">
    <citation type="submission" date="2023-04" db="EMBL/GenBank/DDBJ databases">
        <title>Luteimonas sp. M1R5S18.</title>
        <authorList>
            <person name="Sun J.-Q."/>
        </authorList>
    </citation>
    <scope>NUCLEOTIDE SEQUENCE [LARGE SCALE GENOMIC DNA]</scope>
    <source>
        <strain evidence="3 4">M1R5S18</strain>
    </source>
</reference>
<dbReference type="Pfam" id="PF08681">
    <property type="entry name" value="TacA1"/>
    <property type="match status" value="1"/>
</dbReference>
<comment type="caution">
    <text evidence="3">The sequence shown here is derived from an EMBL/GenBank/DDBJ whole genome shotgun (WGS) entry which is preliminary data.</text>
</comment>